<reference evidence="2" key="5">
    <citation type="journal article" date="2021" name="G3 (Bethesda)">
        <title>Aegilops tauschii genome assembly Aet v5.0 features greater sequence contiguity and improved annotation.</title>
        <authorList>
            <person name="Wang L."/>
            <person name="Zhu T."/>
            <person name="Rodriguez J.C."/>
            <person name="Deal K.R."/>
            <person name="Dubcovsky J."/>
            <person name="McGuire P.E."/>
            <person name="Lux T."/>
            <person name="Spannagl M."/>
            <person name="Mayer K.F.X."/>
            <person name="Baldrich P."/>
            <person name="Meyers B.C."/>
            <person name="Huo N."/>
            <person name="Gu Y.Q."/>
            <person name="Zhou H."/>
            <person name="Devos K.M."/>
            <person name="Bennetzen J.L."/>
            <person name="Unver T."/>
            <person name="Budak H."/>
            <person name="Gulick P.J."/>
            <person name="Galiba G."/>
            <person name="Kalapos B."/>
            <person name="Nelson D.R."/>
            <person name="Li P."/>
            <person name="You F.M."/>
            <person name="Luo M.C."/>
            <person name="Dvorak J."/>
        </authorList>
    </citation>
    <scope>NUCLEOTIDE SEQUENCE [LARGE SCALE GENOMIC DNA]</scope>
    <source>
        <strain evidence="2">cv. AL8/78</strain>
    </source>
</reference>
<sequence length="119" mass="13111">MRRPFRGLQVPSGGAWRRCKCSWGATPFMVSAQSGDVATVKYFLDHGGDLVKADDKGRTVLHHAAGIGCCKVTEFLLSKGVPVDIDCGRGTPLFWAANNEQDKTVKILLEHHANTQRRF</sequence>
<accession>A0A453EAP1</accession>
<feature type="repeat" description="ANK" evidence="1">
    <location>
        <begin position="56"/>
        <end position="88"/>
    </location>
</feature>
<dbReference type="SMART" id="SM00248">
    <property type="entry name" value="ANK"/>
    <property type="match status" value="3"/>
</dbReference>
<dbReference type="SUPFAM" id="SSF48403">
    <property type="entry name" value="Ankyrin repeat"/>
    <property type="match status" value="1"/>
</dbReference>
<evidence type="ECO:0000313" key="2">
    <source>
        <dbReference type="EnsemblPlants" id="AET3Gv20275600.44"/>
    </source>
</evidence>
<dbReference type="InterPro" id="IPR051616">
    <property type="entry name" value="Cul2-RING_E3_ligase_SR"/>
</dbReference>
<organism evidence="2 3">
    <name type="scientific">Aegilops tauschii subsp. strangulata</name>
    <name type="common">Goatgrass</name>
    <dbReference type="NCBI Taxonomy" id="200361"/>
    <lineage>
        <taxon>Eukaryota</taxon>
        <taxon>Viridiplantae</taxon>
        <taxon>Streptophyta</taxon>
        <taxon>Embryophyta</taxon>
        <taxon>Tracheophyta</taxon>
        <taxon>Spermatophyta</taxon>
        <taxon>Magnoliopsida</taxon>
        <taxon>Liliopsida</taxon>
        <taxon>Poales</taxon>
        <taxon>Poaceae</taxon>
        <taxon>BOP clade</taxon>
        <taxon>Pooideae</taxon>
        <taxon>Triticodae</taxon>
        <taxon>Triticeae</taxon>
        <taxon>Triticinae</taxon>
        <taxon>Aegilops</taxon>
    </lineage>
</organism>
<dbReference type="Pfam" id="PF12796">
    <property type="entry name" value="Ank_2"/>
    <property type="match status" value="1"/>
</dbReference>
<dbReference type="PANTHER" id="PTHR46224">
    <property type="entry name" value="ANKYRIN REPEAT FAMILY PROTEIN"/>
    <property type="match status" value="1"/>
</dbReference>
<dbReference type="EnsemblPlants" id="AET3Gv20275600.44">
    <property type="protein sequence ID" value="AET3Gv20275600.44"/>
    <property type="gene ID" value="AET3Gv20275600"/>
</dbReference>
<reference evidence="3" key="2">
    <citation type="journal article" date="2017" name="Nat. Plants">
        <title>The Aegilops tauschii genome reveals multiple impacts of transposons.</title>
        <authorList>
            <person name="Zhao G."/>
            <person name="Zou C."/>
            <person name="Li K."/>
            <person name="Wang K."/>
            <person name="Li T."/>
            <person name="Gao L."/>
            <person name="Zhang X."/>
            <person name="Wang H."/>
            <person name="Yang Z."/>
            <person name="Liu X."/>
            <person name="Jiang W."/>
            <person name="Mao L."/>
            <person name="Kong X."/>
            <person name="Jiao Y."/>
            <person name="Jia J."/>
        </authorList>
    </citation>
    <scope>NUCLEOTIDE SEQUENCE [LARGE SCALE GENOMIC DNA]</scope>
    <source>
        <strain evidence="3">cv. AL8/78</strain>
    </source>
</reference>
<dbReference type="PROSITE" id="PS50297">
    <property type="entry name" value="ANK_REP_REGION"/>
    <property type="match status" value="1"/>
</dbReference>
<evidence type="ECO:0000256" key="1">
    <source>
        <dbReference type="PROSITE-ProRule" id="PRU00023"/>
    </source>
</evidence>
<reference evidence="3" key="1">
    <citation type="journal article" date="2014" name="Science">
        <title>Ancient hybridizations among the ancestral genomes of bread wheat.</title>
        <authorList>
            <consortium name="International Wheat Genome Sequencing Consortium,"/>
            <person name="Marcussen T."/>
            <person name="Sandve S.R."/>
            <person name="Heier L."/>
            <person name="Spannagl M."/>
            <person name="Pfeifer M."/>
            <person name="Jakobsen K.S."/>
            <person name="Wulff B.B."/>
            <person name="Steuernagel B."/>
            <person name="Mayer K.F."/>
            <person name="Olsen O.A."/>
        </authorList>
    </citation>
    <scope>NUCLEOTIDE SEQUENCE [LARGE SCALE GENOMIC DNA]</scope>
    <source>
        <strain evidence="3">cv. AL8/78</strain>
    </source>
</reference>
<evidence type="ECO:0000313" key="3">
    <source>
        <dbReference type="Proteomes" id="UP000015105"/>
    </source>
</evidence>
<reference evidence="2" key="3">
    <citation type="journal article" date="2017" name="Nature">
        <title>Genome sequence of the progenitor of the wheat D genome Aegilops tauschii.</title>
        <authorList>
            <person name="Luo M.C."/>
            <person name="Gu Y.Q."/>
            <person name="Puiu D."/>
            <person name="Wang H."/>
            <person name="Twardziok S.O."/>
            <person name="Deal K.R."/>
            <person name="Huo N."/>
            <person name="Zhu T."/>
            <person name="Wang L."/>
            <person name="Wang Y."/>
            <person name="McGuire P.E."/>
            <person name="Liu S."/>
            <person name="Long H."/>
            <person name="Ramasamy R.K."/>
            <person name="Rodriguez J.C."/>
            <person name="Van S.L."/>
            <person name="Yuan L."/>
            <person name="Wang Z."/>
            <person name="Xia Z."/>
            <person name="Xiao L."/>
            <person name="Anderson O.D."/>
            <person name="Ouyang S."/>
            <person name="Liang Y."/>
            <person name="Zimin A.V."/>
            <person name="Pertea G."/>
            <person name="Qi P."/>
            <person name="Bennetzen J.L."/>
            <person name="Dai X."/>
            <person name="Dawson M.W."/>
            <person name="Muller H.G."/>
            <person name="Kugler K."/>
            <person name="Rivarola-Duarte L."/>
            <person name="Spannagl M."/>
            <person name="Mayer K.F.X."/>
            <person name="Lu F.H."/>
            <person name="Bevan M.W."/>
            <person name="Leroy P."/>
            <person name="Li P."/>
            <person name="You F.M."/>
            <person name="Sun Q."/>
            <person name="Liu Z."/>
            <person name="Lyons E."/>
            <person name="Wicker T."/>
            <person name="Salzberg S.L."/>
            <person name="Devos K.M."/>
            <person name="Dvorak J."/>
        </authorList>
    </citation>
    <scope>NUCLEOTIDE SEQUENCE [LARGE SCALE GENOMIC DNA]</scope>
    <source>
        <strain evidence="2">cv. AL8/78</strain>
    </source>
</reference>
<proteinExistence type="predicted"/>
<feature type="repeat" description="ANK" evidence="1">
    <location>
        <begin position="23"/>
        <end position="55"/>
    </location>
</feature>
<protein>
    <submittedName>
        <fullName evidence="2">Uncharacterized protein</fullName>
    </submittedName>
</protein>
<dbReference type="InterPro" id="IPR036770">
    <property type="entry name" value="Ankyrin_rpt-contain_sf"/>
</dbReference>
<name>A0A453EAP1_AEGTS</name>
<dbReference type="PROSITE" id="PS50088">
    <property type="entry name" value="ANK_REPEAT"/>
    <property type="match status" value="2"/>
</dbReference>
<reference evidence="2" key="4">
    <citation type="submission" date="2019-03" db="UniProtKB">
        <authorList>
            <consortium name="EnsemblPlants"/>
        </authorList>
    </citation>
    <scope>IDENTIFICATION</scope>
</reference>
<keyword evidence="1" id="KW-0040">ANK repeat</keyword>
<dbReference type="PANTHER" id="PTHR46224:SF10">
    <property type="entry name" value="OS01G0189100 PROTEIN"/>
    <property type="match status" value="1"/>
</dbReference>
<dbReference type="Gene3D" id="1.25.40.20">
    <property type="entry name" value="Ankyrin repeat-containing domain"/>
    <property type="match status" value="1"/>
</dbReference>
<dbReference type="Gramene" id="AET3Gv20275600.44">
    <property type="protein sequence ID" value="AET3Gv20275600.44"/>
    <property type="gene ID" value="AET3Gv20275600"/>
</dbReference>
<keyword evidence="3" id="KW-1185">Reference proteome</keyword>
<dbReference type="AlphaFoldDB" id="A0A453EAP1"/>
<dbReference type="InterPro" id="IPR002110">
    <property type="entry name" value="Ankyrin_rpt"/>
</dbReference>
<dbReference type="Proteomes" id="UP000015105">
    <property type="component" value="Chromosome 3D"/>
</dbReference>